<evidence type="ECO:0000256" key="1">
    <source>
        <dbReference type="SAM" id="Phobius"/>
    </source>
</evidence>
<evidence type="ECO:0000256" key="2">
    <source>
        <dbReference type="SAM" id="SignalP"/>
    </source>
</evidence>
<name>A0AAW1KKX4_POPJA</name>
<keyword evidence="1" id="KW-0472">Membrane</keyword>
<evidence type="ECO:0000313" key="3">
    <source>
        <dbReference type="EMBL" id="KAK9720216.1"/>
    </source>
</evidence>
<keyword evidence="1" id="KW-1133">Transmembrane helix</keyword>
<feature type="chain" id="PRO_5043508775" evidence="2">
    <location>
        <begin position="24"/>
        <end position="93"/>
    </location>
</feature>
<comment type="caution">
    <text evidence="3">The sequence shown here is derived from an EMBL/GenBank/DDBJ whole genome shotgun (WGS) entry which is preliminary data.</text>
</comment>
<dbReference type="Proteomes" id="UP001458880">
    <property type="component" value="Unassembled WGS sequence"/>
</dbReference>
<keyword evidence="4" id="KW-1185">Reference proteome</keyword>
<feature type="signal peptide" evidence="2">
    <location>
        <begin position="1"/>
        <end position="23"/>
    </location>
</feature>
<dbReference type="Pfam" id="PF11669">
    <property type="entry name" value="WBP-1"/>
    <property type="match status" value="1"/>
</dbReference>
<keyword evidence="2" id="KW-0732">Signal</keyword>
<protein>
    <submittedName>
        <fullName evidence="3">WW domain-binding protein 1</fullName>
    </submittedName>
</protein>
<dbReference type="AlphaFoldDB" id="A0AAW1KKX4"/>
<accession>A0AAW1KKX4</accession>
<proteinExistence type="predicted"/>
<evidence type="ECO:0000313" key="4">
    <source>
        <dbReference type="Proteomes" id="UP001458880"/>
    </source>
</evidence>
<gene>
    <name evidence="3" type="ORF">QE152_g22206</name>
</gene>
<sequence>MECFQYFHFTISFFFCLVNHALSEEFNCKIGLCNEEQHCCSKNKCCNNHSDLWFLWLGIVIICFISTIVIIIRCLTRKPPRENKYDRLATDEC</sequence>
<reference evidence="3 4" key="1">
    <citation type="journal article" date="2024" name="BMC Genomics">
        <title>De novo assembly and annotation of Popillia japonica's genome with initial clues to its potential as an invasive pest.</title>
        <authorList>
            <person name="Cucini C."/>
            <person name="Boschi S."/>
            <person name="Funari R."/>
            <person name="Cardaioli E."/>
            <person name="Iannotti N."/>
            <person name="Marturano G."/>
            <person name="Paoli F."/>
            <person name="Bruttini M."/>
            <person name="Carapelli A."/>
            <person name="Frati F."/>
            <person name="Nardi F."/>
        </authorList>
    </citation>
    <scope>NUCLEOTIDE SEQUENCE [LARGE SCALE GENOMIC DNA]</scope>
    <source>
        <strain evidence="3">DMR45628</strain>
    </source>
</reference>
<organism evidence="3 4">
    <name type="scientific">Popillia japonica</name>
    <name type="common">Japanese beetle</name>
    <dbReference type="NCBI Taxonomy" id="7064"/>
    <lineage>
        <taxon>Eukaryota</taxon>
        <taxon>Metazoa</taxon>
        <taxon>Ecdysozoa</taxon>
        <taxon>Arthropoda</taxon>
        <taxon>Hexapoda</taxon>
        <taxon>Insecta</taxon>
        <taxon>Pterygota</taxon>
        <taxon>Neoptera</taxon>
        <taxon>Endopterygota</taxon>
        <taxon>Coleoptera</taxon>
        <taxon>Polyphaga</taxon>
        <taxon>Scarabaeiformia</taxon>
        <taxon>Scarabaeidae</taxon>
        <taxon>Rutelinae</taxon>
        <taxon>Popillia</taxon>
    </lineage>
</organism>
<keyword evidence="1" id="KW-0812">Transmembrane</keyword>
<dbReference type="EMBL" id="JASPKY010000212">
    <property type="protein sequence ID" value="KAK9720216.1"/>
    <property type="molecule type" value="Genomic_DNA"/>
</dbReference>
<feature type="transmembrane region" description="Helical" evidence="1">
    <location>
        <begin position="53"/>
        <end position="75"/>
    </location>
</feature>
<dbReference type="InterPro" id="IPR021684">
    <property type="entry name" value="WBP1-like"/>
</dbReference>